<dbReference type="AlphaFoldDB" id="A0A1A9Z291"/>
<keyword evidence="4" id="KW-1185">Reference proteome</keyword>
<dbReference type="GO" id="GO:0008270">
    <property type="term" value="F:zinc ion binding"/>
    <property type="evidence" value="ECO:0007669"/>
    <property type="project" value="UniProtKB-KW"/>
</dbReference>
<feature type="domain" description="CCHC-type" evidence="2">
    <location>
        <begin position="415"/>
        <end position="428"/>
    </location>
</feature>
<name>A0A1A9Z291_GLOPL</name>
<reference evidence="4" key="1">
    <citation type="submission" date="2014-03" db="EMBL/GenBank/DDBJ databases">
        <authorList>
            <person name="Aksoy S."/>
            <person name="Warren W."/>
            <person name="Wilson R.K."/>
        </authorList>
    </citation>
    <scope>NUCLEOTIDE SEQUENCE [LARGE SCALE GENOMIC DNA]</scope>
    <source>
        <strain evidence="4">IAEA</strain>
    </source>
</reference>
<dbReference type="Gene3D" id="3.30.40.10">
    <property type="entry name" value="Zinc/RING finger domain, C3HC4 (zinc finger)"/>
    <property type="match status" value="1"/>
</dbReference>
<keyword evidence="1" id="KW-0479">Metal-binding</keyword>
<sequence length="431" mass="49859">MIITIPILCNKLVTTNTCHIKTSCEHYFHKNCFNKYIEINSNCDQCDVALTSNSTENNPNNHTQMITRQQKRNKNANLETEALQSEQTISVGITDEESRINRLVTAAVTAQRTQLFDELKQQMTTFIQSTLGTTFKNFNAQDSSMSTPNFETRHNITQLPPIRENEQIVDQLLGINSLNINELNSNHGYSNYSNNTVNLASDKIGQIIYNWKIRFRGGLSGLSVEAFLYRIEALTRQMLGGDFNLLCRHASILLDSKAADWFWRYHRSVPAVKWSELSVTLKAQYRDTRTDMDYRELCRDRKQKSGESFDSFYESILQLVDCLDQPIPEVTLVEILQRNLLPQIQQEILHLQVYSVAHLREICRKRELFMQDMTKKNLNKPSSFQNKYVSEINKGDRVQDDNKCTGKLDELGLVCWNCQKTGHRYHDCFAE</sequence>
<evidence type="ECO:0000313" key="4">
    <source>
        <dbReference type="Proteomes" id="UP000092445"/>
    </source>
</evidence>
<dbReference type="PROSITE" id="PS50158">
    <property type="entry name" value="ZF_CCHC"/>
    <property type="match status" value="1"/>
</dbReference>
<reference evidence="3" key="2">
    <citation type="submission" date="2020-05" db="UniProtKB">
        <authorList>
            <consortium name="EnsemblMetazoa"/>
        </authorList>
    </citation>
    <scope>IDENTIFICATION</scope>
    <source>
        <strain evidence="3">IAEA</strain>
    </source>
</reference>
<organism evidence="3 4">
    <name type="scientific">Glossina pallidipes</name>
    <name type="common">Tsetse fly</name>
    <dbReference type="NCBI Taxonomy" id="7398"/>
    <lineage>
        <taxon>Eukaryota</taxon>
        <taxon>Metazoa</taxon>
        <taxon>Ecdysozoa</taxon>
        <taxon>Arthropoda</taxon>
        <taxon>Hexapoda</taxon>
        <taxon>Insecta</taxon>
        <taxon>Pterygota</taxon>
        <taxon>Neoptera</taxon>
        <taxon>Endopterygota</taxon>
        <taxon>Diptera</taxon>
        <taxon>Brachycera</taxon>
        <taxon>Muscomorpha</taxon>
        <taxon>Hippoboscoidea</taxon>
        <taxon>Glossinidae</taxon>
        <taxon>Glossina</taxon>
    </lineage>
</organism>
<dbReference type="VEuPathDB" id="VectorBase:GPAI001515"/>
<dbReference type="SUPFAM" id="SSF57850">
    <property type="entry name" value="RING/U-box"/>
    <property type="match status" value="1"/>
</dbReference>
<accession>A0A1A9Z291</accession>
<dbReference type="InterPro" id="IPR013083">
    <property type="entry name" value="Znf_RING/FYVE/PHD"/>
</dbReference>
<dbReference type="Proteomes" id="UP000092445">
    <property type="component" value="Unassembled WGS sequence"/>
</dbReference>
<dbReference type="GO" id="GO:0003676">
    <property type="term" value="F:nucleic acid binding"/>
    <property type="evidence" value="ECO:0007669"/>
    <property type="project" value="InterPro"/>
</dbReference>
<keyword evidence="1" id="KW-0863">Zinc-finger</keyword>
<evidence type="ECO:0000313" key="3">
    <source>
        <dbReference type="EnsemblMetazoa" id="GPAI001515-PA"/>
    </source>
</evidence>
<proteinExistence type="predicted"/>
<evidence type="ECO:0000259" key="2">
    <source>
        <dbReference type="PROSITE" id="PS50158"/>
    </source>
</evidence>
<keyword evidence="1" id="KW-0862">Zinc</keyword>
<protein>
    <recommendedName>
        <fullName evidence="2">CCHC-type domain-containing protein</fullName>
    </recommendedName>
</protein>
<dbReference type="EnsemblMetazoa" id="GPAI001515-RA">
    <property type="protein sequence ID" value="GPAI001515-PA"/>
    <property type="gene ID" value="GPAI001515"/>
</dbReference>
<evidence type="ECO:0000256" key="1">
    <source>
        <dbReference type="PROSITE-ProRule" id="PRU00047"/>
    </source>
</evidence>
<dbReference type="InterPro" id="IPR001878">
    <property type="entry name" value="Znf_CCHC"/>
</dbReference>